<dbReference type="SUPFAM" id="SSF53448">
    <property type="entry name" value="Nucleotide-diphospho-sugar transferases"/>
    <property type="match status" value="1"/>
</dbReference>
<protein>
    <recommendedName>
        <fullName evidence="1">Glycosyltransferase 2-like domain-containing protein</fullName>
    </recommendedName>
</protein>
<accession>A0A1F4UJG8</accession>
<dbReference type="Gene3D" id="3.90.550.10">
    <property type="entry name" value="Spore Coat Polysaccharide Biosynthesis Protein SpsA, Chain A"/>
    <property type="match status" value="1"/>
</dbReference>
<dbReference type="InterPro" id="IPR001173">
    <property type="entry name" value="Glyco_trans_2-like"/>
</dbReference>
<proteinExistence type="predicted"/>
<gene>
    <name evidence="2" type="ORF">A2V49_02255</name>
</gene>
<evidence type="ECO:0000259" key="1">
    <source>
        <dbReference type="Pfam" id="PF00535"/>
    </source>
</evidence>
<reference evidence="2 3" key="1">
    <citation type="journal article" date="2016" name="Nat. Commun.">
        <title>Thousands of microbial genomes shed light on interconnected biogeochemical processes in an aquifer system.</title>
        <authorList>
            <person name="Anantharaman K."/>
            <person name="Brown C.T."/>
            <person name="Hug L.A."/>
            <person name="Sharon I."/>
            <person name="Castelle C.J."/>
            <person name="Probst A.J."/>
            <person name="Thomas B.C."/>
            <person name="Singh A."/>
            <person name="Wilkins M.J."/>
            <person name="Karaoz U."/>
            <person name="Brodie E.L."/>
            <person name="Williams K.H."/>
            <person name="Hubbard S.S."/>
            <person name="Banfield J.F."/>
        </authorList>
    </citation>
    <scope>NUCLEOTIDE SEQUENCE [LARGE SCALE GENOMIC DNA]</scope>
</reference>
<comment type="caution">
    <text evidence="2">The sequence shown here is derived from an EMBL/GenBank/DDBJ whole genome shotgun (WGS) entry which is preliminary data.</text>
</comment>
<dbReference type="Pfam" id="PF00535">
    <property type="entry name" value="Glycos_transf_2"/>
    <property type="match status" value="1"/>
</dbReference>
<sequence length="266" mass="31451">MLVSIIVPAFKQEKTIKKDLENIYDAMSHTRWDFEIIFVDDGSPDKTFKKARLIKRKNIKFYKYKKNYGKGYAVKYGMARSSGDVIAFIDSGMEINPNSISLILEHMLWYESDIIVASKRHSASKVNYSFMRRIYSWGYFIFIKIFFGLNITDTQSGLKIYKRDVLEKVLPRLLIKQFAFDIELLAVARHLGFSRIHDAPVEMTLNFSNSTFKKWLPLFLDPNILRILKDTLAVFYRLKILRYYDDGNRRKWRYDKELDMKINTGL</sequence>
<dbReference type="AlphaFoldDB" id="A0A1F4UJG8"/>
<dbReference type="InterPro" id="IPR029044">
    <property type="entry name" value="Nucleotide-diphossugar_trans"/>
</dbReference>
<evidence type="ECO:0000313" key="2">
    <source>
        <dbReference type="EMBL" id="OGC45104.1"/>
    </source>
</evidence>
<name>A0A1F4UJG8_UNCKA</name>
<dbReference type="InterPro" id="IPR050256">
    <property type="entry name" value="Glycosyltransferase_2"/>
</dbReference>
<feature type="domain" description="Glycosyltransferase 2-like" evidence="1">
    <location>
        <begin position="4"/>
        <end position="169"/>
    </location>
</feature>
<evidence type="ECO:0000313" key="3">
    <source>
        <dbReference type="Proteomes" id="UP000178615"/>
    </source>
</evidence>
<dbReference type="EMBL" id="MEUV01000052">
    <property type="protein sequence ID" value="OGC45104.1"/>
    <property type="molecule type" value="Genomic_DNA"/>
</dbReference>
<dbReference type="Proteomes" id="UP000178615">
    <property type="component" value="Unassembled WGS sequence"/>
</dbReference>
<organism evidence="2 3">
    <name type="scientific">candidate division WWE3 bacterium RBG_19FT_COMBO_34_6</name>
    <dbReference type="NCBI Taxonomy" id="1802612"/>
    <lineage>
        <taxon>Bacteria</taxon>
        <taxon>Katanobacteria</taxon>
    </lineage>
</organism>
<dbReference type="PANTHER" id="PTHR48090">
    <property type="entry name" value="UNDECAPRENYL-PHOSPHATE 4-DEOXY-4-FORMAMIDO-L-ARABINOSE TRANSFERASE-RELATED"/>
    <property type="match status" value="1"/>
</dbReference>